<reference evidence="2 3" key="1">
    <citation type="journal article" date="2011" name="Genome Res.">
        <title>Chromosome and gene copy number variation allow major structural change between species and strains of Leishmania.</title>
        <authorList>
            <person name="Rogers M.B."/>
            <person name="Hilley J.D."/>
            <person name="Dickens N.J."/>
            <person name="Wilkes J."/>
            <person name="Bates P.A."/>
            <person name="Depledge D.P."/>
            <person name="Harris D."/>
            <person name="Her Y."/>
            <person name="Herzyk P."/>
            <person name="Imamura H."/>
            <person name="Otto T.D."/>
            <person name="Sanders M."/>
            <person name="Seeger K."/>
            <person name="Dujardin J.C."/>
            <person name="Berriman M."/>
            <person name="Smith D.F."/>
            <person name="Hertz-Fowler C."/>
            <person name="Mottram J.C."/>
        </authorList>
    </citation>
    <scope>NUCLEOTIDE SEQUENCE [LARGE SCALE GENOMIC DNA]</scope>
    <source>
        <strain evidence="2 3">MHOM/GT/2001/U1103</strain>
    </source>
</reference>
<feature type="region of interest" description="Disordered" evidence="1">
    <location>
        <begin position="583"/>
        <end position="602"/>
    </location>
</feature>
<name>E9B0Y9_LEIMU</name>
<sequence length="648" mass="70641">MELCVAWPNAIAAHMEVCRVCRSELAPAHTPSLLSATPGAGETDEPSWQLKHLTREEALLVLLADEIEATAATQDDFLTRWGVHNVWDYARALQGRSWWVRGGIVAVLPSEAATGLVEPFLMLELSRMENRCLPLPCHPESCCDPSQTVEKALTHAILERKLSQSVRAYLRKEVAGRIESRALHRMTAVVPPAMALFLRGAPSAVLHDCLLYHTVDCPLFAVEGGSCDAAQSSADRATCLVAPAASPTAFVPPVKPGLSSADLLERQCRVAHDETSRLTELFREYDLLLSGGGYVRAPLAPVSRYVFTQLLCQSELPSELMLAFMQQHSDVTRRACDMGHRIDTVAVSSRAPPPSEEVVLGMKVTWAVERWTAALRRGSAAAPLVALPMWNEEQSLRKDGLCKWVHERMRNAKREAAEVYSLKDAADTRATGREEDGVASTTSALPAASGDTAEPLRRCRAAALEQLERRLFAPFPSSYRGSSTEWLGQALRDAAREQTDAASNMAQRDDVRASWAGPPSATRRAASPNVLDNSSSERDSDSTSEDGSDGTGGVGTPTAQETESLLAQLTELEVVLQKELASRTAVPLARGGDNRTADSHRSVGDALAGDQEMDVTPWLTAVDMQQVTRNELFLHHVQLLETEMEQDQ</sequence>
<organism evidence="2 3">
    <name type="scientific">Leishmania mexicana (strain MHOM/GT/2001/U1103)</name>
    <dbReference type="NCBI Taxonomy" id="929439"/>
    <lineage>
        <taxon>Eukaryota</taxon>
        <taxon>Discoba</taxon>
        <taxon>Euglenozoa</taxon>
        <taxon>Kinetoplastea</taxon>
        <taxon>Metakinetoplastina</taxon>
        <taxon>Trypanosomatida</taxon>
        <taxon>Trypanosomatidae</taxon>
        <taxon>Leishmaniinae</taxon>
        <taxon>Leishmania</taxon>
    </lineage>
</organism>
<dbReference type="AlphaFoldDB" id="E9B0Y9"/>
<dbReference type="OMA" id="YHTVDCP"/>
<dbReference type="KEGG" id="lmi:LMXM_29_2160"/>
<proteinExistence type="predicted"/>
<evidence type="ECO:0000256" key="1">
    <source>
        <dbReference type="SAM" id="MobiDB-lite"/>
    </source>
</evidence>
<dbReference type="Proteomes" id="UP000007259">
    <property type="component" value="Chromosome 29"/>
</dbReference>
<gene>
    <name evidence="2" type="ORF">LMXM_29_2160</name>
</gene>
<evidence type="ECO:0000313" key="2">
    <source>
        <dbReference type="EMBL" id="CBZ28894.1"/>
    </source>
</evidence>
<dbReference type="OrthoDB" id="273377at2759"/>
<dbReference type="GeneID" id="13451463"/>
<accession>E9B0Y9</accession>
<feature type="compositionally biased region" description="Basic and acidic residues" evidence="1">
    <location>
        <begin position="427"/>
        <end position="436"/>
    </location>
</feature>
<dbReference type="RefSeq" id="XP_003877360.1">
    <property type="nucleotide sequence ID" value="XM_003877311.1"/>
</dbReference>
<dbReference type="EMBL" id="FR799582">
    <property type="protein sequence ID" value="CBZ28894.1"/>
    <property type="molecule type" value="Genomic_DNA"/>
</dbReference>
<keyword evidence="3" id="KW-1185">Reference proteome</keyword>
<dbReference type="PhylomeDB" id="E9B0Y9"/>
<feature type="compositionally biased region" description="Basic and acidic residues" evidence="1">
    <location>
        <begin position="592"/>
        <end position="602"/>
    </location>
</feature>
<dbReference type="VEuPathDB" id="TriTrypDB:LmxM.29.2160"/>
<protein>
    <submittedName>
        <fullName evidence="2">Uncharacterized protein</fullName>
    </submittedName>
</protein>
<feature type="region of interest" description="Disordered" evidence="1">
    <location>
        <begin position="497"/>
        <end position="558"/>
    </location>
</feature>
<feature type="region of interest" description="Disordered" evidence="1">
    <location>
        <begin position="427"/>
        <end position="454"/>
    </location>
</feature>
<evidence type="ECO:0000313" key="3">
    <source>
        <dbReference type="Proteomes" id="UP000007259"/>
    </source>
</evidence>